<dbReference type="GO" id="GO:0006808">
    <property type="term" value="P:regulation of nitrogen utilization"/>
    <property type="evidence" value="ECO:0007669"/>
    <property type="project" value="InterPro"/>
</dbReference>
<comment type="caution">
    <text evidence="1">The sequence shown here is derived from an EMBL/GenBank/DDBJ whole genome shotgun (WGS) entry which is preliminary data.</text>
</comment>
<dbReference type="Proteomes" id="UP000282321">
    <property type="component" value="Unassembled WGS sequence"/>
</dbReference>
<dbReference type="InterPro" id="IPR011322">
    <property type="entry name" value="N-reg_PII-like_a/b"/>
</dbReference>
<dbReference type="Pfam" id="PF00543">
    <property type="entry name" value="P-II"/>
    <property type="match status" value="1"/>
</dbReference>
<proteinExistence type="predicted"/>
<reference evidence="1 2" key="1">
    <citation type="submission" date="2018-06" db="EMBL/GenBank/DDBJ databases">
        <title>Extensive metabolic versatility and redundancy in microbially diverse, dynamic hydrothermal sediments.</title>
        <authorList>
            <person name="Dombrowski N."/>
            <person name="Teske A."/>
            <person name="Baker B.J."/>
        </authorList>
    </citation>
    <scope>NUCLEOTIDE SEQUENCE [LARGE SCALE GENOMIC DNA]</scope>
    <source>
        <strain evidence="1">B35_G9</strain>
    </source>
</reference>
<dbReference type="AlphaFoldDB" id="A0A660S8Z7"/>
<dbReference type="Gene3D" id="3.30.70.120">
    <property type="match status" value="1"/>
</dbReference>
<protein>
    <submittedName>
        <fullName evidence="1">Uncharacterized protein</fullName>
    </submittedName>
</protein>
<dbReference type="InterPro" id="IPR015867">
    <property type="entry name" value="N-reg_PII/ATP_PRibTrfase_C"/>
</dbReference>
<dbReference type="EMBL" id="QNBC01000031">
    <property type="protein sequence ID" value="RKX66845.1"/>
    <property type="molecule type" value="Genomic_DNA"/>
</dbReference>
<gene>
    <name evidence="1" type="ORF">DRP44_03245</name>
</gene>
<dbReference type="GO" id="GO:0030234">
    <property type="term" value="F:enzyme regulator activity"/>
    <property type="evidence" value="ECO:0007669"/>
    <property type="project" value="InterPro"/>
</dbReference>
<name>A0A660S8Z7_UNCT6</name>
<dbReference type="NCBIfam" id="NF045581">
    <property type="entry name" value="PG0541_fam"/>
    <property type="match status" value="1"/>
</dbReference>
<sequence length="95" mass="10731">MKSIVIIYNAAIEDVVMEALNGHVEKYTVFDRITGKGKNSVPHFGDNIWPATNKLLMAVVEENIVKKVKDALLPIKEDYKTEGLKLFVFPVEELI</sequence>
<accession>A0A660S8Z7</accession>
<organism evidence="1 2">
    <name type="scientific">candidate division TA06 bacterium</name>
    <dbReference type="NCBI Taxonomy" id="2250710"/>
    <lineage>
        <taxon>Bacteria</taxon>
        <taxon>Bacteria division TA06</taxon>
    </lineage>
</organism>
<evidence type="ECO:0000313" key="2">
    <source>
        <dbReference type="Proteomes" id="UP000282321"/>
    </source>
</evidence>
<dbReference type="SUPFAM" id="SSF54913">
    <property type="entry name" value="GlnB-like"/>
    <property type="match status" value="1"/>
</dbReference>
<dbReference type="InterPro" id="IPR002187">
    <property type="entry name" value="N-reg_PII"/>
</dbReference>
<evidence type="ECO:0000313" key="1">
    <source>
        <dbReference type="EMBL" id="RKX66845.1"/>
    </source>
</evidence>